<dbReference type="InterPro" id="IPR011005">
    <property type="entry name" value="Dihydropteroate_synth-like_sf"/>
</dbReference>
<dbReference type="Pfam" id="PF00809">
    <property type="entry name" value="Pterin_bind"/>
    <property type="match status" value="1"/>
</dbReference>
<dbReference type="PANTHER" id="PTHR20941:SF1">
    <property type="entry name" value="FOLIC ACID SYNTHESIS PROTEIN FOL1"/>
    <property type="match status" value="1"/>
</dbReference>
<dbReference type="GO" id="GO:0004156">
    <property type="term" value="F:dihydropteroate synthase activity"/>
    <property type="evidence" value="ECO:0007669"/>
    <property type="project" value="UniProtKB-EC"/>
</dbReference>
<evidence type="ECO:0000256" key="3">
    <source>
        <dbReference type="ARBA" id="ARBA00004763"/>
    </source>
</evidence>
<comment type="pathway">
    <text evidence="3">Cofactor biosynthesis; tetrahydrofolate biosynthesis; 7,8-dihydrofolate from 2-amino-4-hydroxy-6-hydroxymethyl-7,8-dihydropteridine diphosphate and 4-aminobenzoate: step 1/2.</text>
</comment>
<evidence type="ECO:0000256" key="7">
    <source>
        <dbReference type="ARBA" id="ARBA00022842"/>
    </source>
</evidence>
<gene>
    <name evidence="10" type="ORF">SAMN04487996_102182</name>
</gene>
<reference evidence="11" key="1">
    <citation type="submission" date="2016-10" db="EMBL/GenBank/DDBJ databases">
        <authorList>
            <person name="Varghese N."/>
            <person name="Submissions S."/>
        </authorList>
    </citation>
    <scope>NUCLEOTIDE SEQUENCE [LARGE SCALE GENOMIC DNA]</scope>
    <source>
        <strain evidence="11">DSM 25329</strain>
    </source>
</reference>
<dbReference type="EMBL" id="FNAN01000002">
    <property type="protein sequence ID" value="SDD78306.1"/>
    <property type="molecule type" value="Genomic_DNA"/>
</dbReference>
<dbReference type="GO" id="GO:0046656">
    <property type="term" value="P:folic acid biosynthetic process"/>
    <property type="evidence" value="ECO:0007669"/>
    <property type="project" value="UniProtKB-KW"/>
</dbReference>
<evidence type="ECO:0000313" key="10">
    <source>
        <dbReference type="EMBL" id="SDD78306.1"/>
    </source>
</evidence>
<dbReference type="PROSITE" id="PS00793">
    <property type="entry name" value="DHPS_2"/>
    <property type="match status" value="1"/>
</dbReference>
<evidence type="ECO:0000256" key="8">
    <source>
        <dbReference type="ARBA" id="ARBA00022909"/>
    </source>
</evidence>
<dbReference type="EC" id="2.5.1.15" evidence="4"/>
<evidence type="ECO:0000259" key="9">
    <source>
        <dbReference type="PROSITE" id="PS50972"/>
    </source>
</evidence>
<keyword evidence="6" id="KW-0479">Metal-binding</keyword>
<evidence type="ECO:0000256" key="4">
    <source>
        <dbReference type="ARBA" id="ARBA00012458"/>
    </source>
</evidence>
<sequence length="283" mass="31133">MLQVSKKTLNIRGRLLDLSTPLVMGIMNITPDSFYSGSRVNAVQEIVDKAGQMLSEGAGMIDIGGYSTRPGAREVSAEEEGDRIESAVEPLAKYFPELIISVDTFRAEVAGRGIRRGAHIINDIAGGNLDDAMFETVARLRVPYILMHMRGTPQTMNGLTDYERLVPDILRDLREKAMVLQSMGVADLIIDPGFGFAKTIAQNFELMRELEQFKLLGYPVLVGISRKTTIYKTLHISPEEALNGTTVLNTLALERGASILRVHDVKPAVEAVKLWMAAGNYPN</sequence>
<name>A0A1G6XM41_9BACT</name>
<dbReference type="AlphaFoldDB" id="A0A1G6XM41"/>
<dbReference type="STRING" id="659014.SAMN04487996_102182"/>
<dbReference type="InterPro" id="IPR000489">
    <property type="entry name" value="Pterin-binding_dom"/>
</dbReference>
<keyword evidence="5" id="KW-0808">Transferase</keyword>
<dbReference type="Gene3D" id="3.20.20.20">
    <property type="entry name" value="Dihydropteroate synthase-like"/>
    <property type="match status" value="1"/>
</dbReference>
<dbReference type="InterPro" id="IPR045031">
    <property type="entry name" value="DHP_synth-like"/>
</dbReference>
<dbReference type="GO" id="GO:0046872">
    <property type="term" value="F:metal ion binding"/>
    <property type="evidence" value="ECO:0007669"/>
    <property type="project" value="UniProtKB-KW"/>
</dbReference>
<proteinExistence type="predicted"/>
<evidence type="ECO:0000256" key="1">
    <source>
        <dbReference type="ARBA" id="ARBA00000012"/>
    </source>
</evidence>
<dbReference type="OrthoDB" id="9811744at2"/>
<keyword evidence="7" id="KW-0460">Magnesium</keyword>
<dbReference type="Proteomes" id="UP000198748">
    <property type="component" value="Unassembled WGS sequence"/>
</dbReference>
<dbReference type="CDD" id="cd00739">
    <property type="entry name" value="DHPS"/>
    <property type="match status" value="1"/>
</dbReference>
<dbReference type="PROSITE" id="PS50972">
    <property type="entry name" value="PTERIN_BINDING"/>
    <property type="match status" value="1"/>
</dbReference>
<evidence type="ECO:0000313" key="11">
    <source>
        <dbReference type="Proteomes" id="UP000198748"/>
    </source>
</evidence>
<accession>A0A1G6XM41</accession>
<keyword evidence="8" id="KW-0289">Folate biosynthesis</keyword>
<evidence type="ECO:0000256" key="2">
    <source>
        <dbReference type="ARBA" id="ARBA00001946"/>
    </source>
</evidence>
<evidence type="ECO:0000256" key="5">
    <source>
        <dbReference type="ARBA" id="ARBA00022679"/>
    </source>
</evidence>
<comment type="cofactor">
    <cofactor evidence="2">
        <name>Mg(2+)</name>
        <dbReference type="ChEBI" id="CHEBI:18420"/>
    </cofactor>
</comment>
<dbReference type="SUPFAM" id="SSF51717">
    <property type="entry name" value="Dihydropteroate synthetase-like"/>
    <property type="match status" value="1"/>
</dbReference>
<feature type="domain" description="Pterin-binding" evidence="9">
    <location>
        <begin position="21"/>
        <end position="273"/>
    </location>
</feature>
<dbReference type="InterPro" id="IPR006390">
    <property type="entry name" value="DHP_synth_dom"/>
</dbReference>
<dbReference type="NCBIfam" id="TIGR01496">
    <property type="entry name" value="DHPS"/>
    <property type="match status" value="1"/>
</dbReference>
<comment type="catalytic activity">
    <reaction evidence="1">
        <text>(7,8-dihydropterin-6-yl)methyl diphosphate + 4-aminobenzoate = 7,8-dihydropteroate + diphosphate</text>
        <dbReference type="Rhea" id="RHEA:19949"/>
        <dbReference type="ChEBI" id="CHEBI:17836"/>
        <dbReference type="ChEBI" id="CHEBI:17839"/>
        <dbReference type="ChEBI" id="CHEBI:33019"/>
        <dbReference type="ChEBI" id="CHEBI:72950"/>
        <dbReference type="EC" id="2.5.1.15"/>
    </reaction>
</comment>
<dbReference type="GO" id="GO:0046654">
    <property type="term" value="P:tetrahydrofolate biosynthetic process"/>
    <property type="evidence" value="ECO:0007669"/>
    <property type="project" value="TreeGrafter"/>
</dbReference>
<dbReference type="GO" id="GO:0005829">
    <property type="term" value="C:cytosol"/>
    <property type="evidence" value="ECO:0007669"/>
    <property type="project" value="TreeGrafter"/>
</dbReference>
<organism evidence="10 11">
    <name type="scientific">Dyadobacter soli</name>
    <dbReference type="NCBI Taxonomy" id="659014"/>
    <lineage>
        <taxon>Bacteria</taxon>
        <taxon>Pseudomonadati</taxon>
        <taxon>Bacteroidota</taxon>
        <taxon>Cytophagia</taxon>
        <taxon>Cytophagales</taxon>
        <taxon>Spirosomataceae</taxon>
        <taxon>Dyadobacter</taxon>
    </lineage>
</organism>
<dbReference type="PANTHER" id="PTHR20941">
    <property type="entry name" value="FOLATE SYNTHESIS PROTEINS"/>
    <property type="match status" value="1"/>
</dbReference>
<dbReference type="RefSeq" id="WP_090146636.1">
    <property type="nucleotide sequence ID" value="NZ_FNAN01000002.1"/>
</dbReference>
<keyword evidence="11" id="KW-1185">Reference proteome</keyword>
<protein>
    <recommendedName>
        <fullName evidence="4">dihydropteroate synthase</fullName>
        <ecNumber evidence="4">2.5.1.15</ecNumber>
    </recommendedName>
</protein>
<evidence type="ECO:0000256" key="6">
    <source>
        <dbReference type="ARBA" id="ARBA00022723"/>
    </source>
</evidence>